<sequence>MIVKHHSEGWEIISHYAHGLLAGKIASQLSKDLMPEHWVDVLTAIVEHDDHLLNFEEQDYLTKNGTPKDFTMESNKNREALEHAQRVYANAMQKSQLVALLVGRHLEFLNEDLAEDFKPMEQFLEDIDALRAQQRKLYGLLKKDEDNLYDIMLFSDRCSLILCQDKIPEVGRKLEINNTIRNKTYFIHRDNTEKITVEPWPFENDKIKLDFEYRIIPQATFKNNQELKKLLDDVEIGLHLKILKKTNG</sequence>
<protein>
    <recommendedName>
        <fullName evidence="3">DUF3891 family protein</fullName>
    </recommendedName>
</protein>
<reference evidence="1 2" key="1">
    <citation type="submission" date="2018-06" db="EMBL/GenBank/DDBJ databases">
        <title>Spongiibacterium sp. HME9304 Genome sequencing and assembly.</title>
        <authorList>
            <person name="Kang H."/>
            <person name="Kim H."/>
            <person name="Joh K."/>
        </authorList>
    </citation>
    <scope>NUCLEOTIDE SEQUENCE [LARGE SCALE GENOMIC DNA]</scope>
    <source>
        <strain evidence="1 2">HME9304</strain>
    </source>
</reference>
<organism evidence="1 2">
    <name type="scientific">Flagellimonas maritima</name>
    <dbReference type="NCBI Taxonomy" id="1383885"/>
    <lineage>
        <taxon>Bacteria</taxon>
        <taxon>Pseudomonadati</taxon>
        <taxon>Bacteroidota</taxon>
        <taxon>Flavobacteriia</taxon>
        <taxon>Flavobacteriales</taxon>
        <taxon>Flavobacteriaceae</taxon>
        <taxon>Flagellimonas</taxon>
    </lineage>
</organism>
<dbReference type="RefSeq" id="WP_112376859.1">
    <property type="nucleotide sequence ID" value="NZ_CP030104.1"/>
</dbReference>
<dbReference type="Proteomes" id="UP000248536">
    <property type="component" value="Chromosome"/>
</dbReference>
<evidence type="ECO:0000313" key="1">
    <source>
        <dbReference type="EMBL" id="AWX43265.1"/>
    </source>
</evidence>
<name>A0A2Z4LN50_9FLAO</name>
<dbReference type="EMBL" id="CP030104">
    <property type="protein sequence ID" value="AWX43265.1"/>
    <property type="molecule type" value="Genomic_DNA"/>
</dbReference>
<dbReference type="Pfam" id="PF13030">
    <property type="entry name" value="DUF3891"/>
    <property type="match status" value="1"/>
</dbReference>
<dbReference type="InterPro" id="IPR024992">
    <property type="entry name" value="DUF3891"/>
</dbReference>
<accession>A0A2Z4LN50</accession>
<keyword evidence="2" id="KW-1185">Reference proteome</keyword>
<evidence type="ECO:0000313" key="2">
    <source>
        <dbReference type="Proteomes" id="UP000248536"/>
    </source>
</evidence>
<gene>
    <name evidence="1" type="ORF">HME9304_00252</name>
</gene>
<dbReference type="KEGG" id="spon:HME9304_00252"/>
<evidence type="ECO:0008006" key="3">
    <source>
        <dbReference type="Google" id="ProtNLM"/>
    </source>
</evidence>
<dbReference type="OrthoDB" id="872894at2"/>
<dbReference type="AlphaFoldDB" id="A0A2Z4LN50"/>
<proteinExistence type="predicted"/>